<keyword evidence="7" id="KW-0406">Ion transport</keyword>
<keyword evidence="13" id="KW-1185">Reference proteome</keyword>
<dbReference type="GO" id="GO:0007154">
    <property type="term" value="P:cell communication"/>
    <property type="evidence" value="ECO:0007669"/>
    <property type="project" value="InterPro"/>
</dbReference>
<dbReference type="GO" id="GO:0005737">
    <property type="term" value="C:cytoplasm"/>
    <property type="evidence" value="ECO:0007669"/>
    <property type="project" value="UniProtKB-SubCell"/>
</dbReference>
<dbReference type="GO" id="GO:0098703">
    <property type="term" value="P:calcium ion import across plasma membrane"/>
    <property type="evidence" value="ECO:0007669"/>
    <property type="project" value="TreeGrafter"/>
</dbReference>
<dbReference type="SMART" id="SM00237">
    <property type="entry name" value="Calx_beta"/>
    <property type="match status" value="6"/>
</dbReference>
<dbReference type="GO" id="GO:0016020">
    <property type="term" value="C:membrane"/>
    <property type="evidence" value="ECO:0007669"/>
    <property type="project" value="InterPro"/>
</dbReference>
<dbReference type="OrthoDB" id="5621937at2"/>
<dbReference type="Pfam" id="PF18998">
    <property type="entry name" value="Flg_new_2"/>
    <property type="match status" value="2"/>
</dbReference>
<dbReference type="InterPro" id="IPR053879">
    <property type="entry name" value="HYDIN_VesB_CFA65-like_Ig"/>
</dbReference>
<dbReference type="PANTHER" id="PTHR11878">
    <property type="entry name" value="SODIUM/CALCIUM EXCHANGER"/>
    <property type="match status" value="1"/>
</dbReference>
<comment type="subcellular location">
    <subcellularLocation>
        <location evidence="1">Cell projection</location>
        <location evidence="1">Cilium</location>
    </subcellularLocation>
    <subcellularLocation>
        <location evidence="2">Cytoplasm</location>
    </subcellularLocation>
</comment>
<feature type="domain" description="Fibronectin type-III" evidence="11">
    <location>
        <begin position="733"/>
        <end position="826"/>
    </location>
</feature>
<feature type="domain" description="Fibronectin type-III" evidence="11">
    <location>
        <begin position="637"/>
        <end position="730"/>
    </location>
</feature>
<dbReference type="Gene3D" id="2.60.40.10">
    <property type="entry name" value="Immunoglobulins"/>
    <property type="match status" value="5"/>
</dbReference>
<dbReference type="Pfam" id="PF00041">
    <property type="entry name" value="fn3"/>
    <property type="match status" value="3"/>
</dbReference>
<evidence type="ECO:0000256" key="1">
    <source>
        <dbReference type="ARBA" id="ARBA00004138"/>
    </source>
</evidence>
<dbReference type="InterPro" id="IPR011050">
    <property type="entry name" value="Pectin_lyase_fold/virulence"/>
</dbReference>
<comment type="caution">
    <text evidence="12">The sequence shown here is derived from an EMBL/GenBank/DDBJ whole genome shotgun (WGS) entry which is preliminary data.</text>
</comment>
<evidence type="ECO:0000256" key="5">
    <source>
        <dbReference type="ARBA" id="ARBA00022737"/>
    </source>
</evidence>
<dbReference type="InterPro" id="IPR038081">
    <property type="entry name" value="CalX-like_sf"/>
</dbReference>
<evidence type="ECO:0000313" key="13">
    <source>
        <dbReference type="Proteomes" id="UP000194798"/>
    </source>
</evidence>
<dbReference type="SUPFAM" id="SSF141072">
    <property type="entry name" value="CalX-like"/>
    <property type="match status" value="6"/>
</dbReference>
<dbReference type="Pfam" id="PF03160">
    <property type="entry name" value="Calx-beta"/>
    <property type="match status" value="5"/>
</dbReference>
<keyword evidence="3" id="KW-0963">Cytoplasm</keyword>
<dbReference type="InterPro" id="IPR036116">
    <property type="entry name" value="FN3_sf"/>
</dbReference>
<feature type="signal peptide" evidence="10">
    <location>
        <begin position="1"/>
        <end position="28"/>
    </location>
</feature>
<keyword evidence="8" id="KW-0969">Cilium</keyword>
<dbReference type="InterPro" id="IPR013783">
    <property type="entry name" value="Ig-like_fold"/>
</dbReference>
<organism evidence="12 13">
    <name type="scientific">Thioflexithrix psekupsensis</name>
    <dbReference type="NCBI Taxonomy" id="1570016"/>
    <lineage>
        <taxon>Bacteria</taxon>
        <taxon>Pseudomonadati</taxon>
        <taxon>Pseudomonadota</taxon>
        <taxon>Gammaproteobacteria</taxon>
        <taxon>Thiotrichales</taxon>
        <taxon>Thioflexithrix</taxon>
    </lineage>
</organism>
<dbReference type="PROSITE" id="PS50853">
    <property type="entry name" value="FN3"/>
    <property type="match status" value="4"/>
</dbReference>
<feature type="chain" id="PRO_5013213682" description="Fibronectin type-III domain-containing protein" evidence="10">
    <location>
        <begin position="29"/>
        <end position="2217"/>
    </location>
</feature>
<dbReference type="Pfam" id="PF22544">
    <property type="entry name" value="HYDIN_VesB_CFA65-like_Ig"/>
    <property type="match status" value="1"/>
</dbReference>
<keyword evidence="4 10" id="KW-0732">Signal</keyword>
<dbReference type="GO" id="GO:0005432">
    <property type="term" value="F:calcium:sodium antiporter activity"/>
    <property type="evidence" value="ECO:0007669"/>
    <property type="project" value="TreeGrafter"/>
</dbReference>
<dbReference type="SUPFAM" id="SSF51126">
    <property type="entry name" value="Pectin lyase-like"/>
    <property type="match status" value="1"/>
</dbReference>
<accession>A0A251X9S7</accession>
<dbReference type="InterPro" id="IPR044060">
    <property type="entry name" value="Bacterial_rp_domain"/>
</dbReference>
<evidence type="ECO:0000256" key="7">
    <source>
        <dbReference type="ARBA" id="ARBA00023065"/>
    </source>
</evidence>
<feature type="domain" description="Fibronectin type-III" evidence="11">
    <location>
        <begin position="540"/>
        <end position="632"/>
    </location>
</feature>
<keyword evidence="6" id="KW-0106">Calcium</keyword>
<keyword evidence="9" id="KW-0966">Cell projection</keyword>
<keyword evidence="5" id="KW-0677">Repeat</keyword>
<sequence length="2217" mass="235445">MKTALFLNKIFFMSVLVWLLGWSGAARAACDAGDLTTLEEKLADATCTTVNLTGTITISGDTTINGNNKIISGNNTFRLFRITSGNVTFSDVTLEGGSISGTASHGCSSSPINPNGGAICKTGTGTLIINRSMIRNNTANRGGGIYIDNGTLNINNSVFMENSAGSGGGIYRYGGGTPKPTVNVVGSTITGNSASGTTYYGGGLFSHTGLGFSIKNTIVAGNSGGTTAAKMDCEVFSGATFTSQGYNLVGNGTGCPSTGTGDQTITAANLAANVFSTAPTLTSTPTTPPNPALNAIDSGTNGCGTSPFDKDYLNISRPQGGKCDIGAHELPLPTIVVKKDGNEINTGTTLELETVAIGGSSSVTLMVENTGAADLTFNTISGLPTGFTSTDNLTTVAPNGTLSYTISLNTSTATSYTGGSFSFNTNDNNKSSFSFPLTGNVVASLSPPVAPSTFTATATSPTAIGLTWQDDSDNEANFILTWSPDGTTERSLAANTESDSITGLTCNTSYTFTLLARNAAGSSSSVTASATTQACPPPTAPSDLTVTAQTVNSLTLSWTDNSSDETGFVIERETSTAGVFSEVTTVSTGVVTATDTGLTCNTPYKYRVKAVRGAVSSDYSDVVTGTTSTCPTTVPANPTDLTSSDITANSVKLTWKDNSSDETGFVIERKIGAGSYSELTTTNANATATVTYTDSTLSCATTYTYKIKAVNNQGSSAAYTNEHEVTTLACPTPPSAPSLAVTGAGTTTANLTWTDSDTETSYTVERKTSGSYSTIATLAANVLSTTNTMACNNTYTYRVTAINAGGSTSSNEVNVTAAACVEPPPPPPPPPPAEYTLKVTVTPSAGGRVTGTNINCGSQCSATYTEYTAVEVTAVPNKGYVFDRWQECSTSTNLITSFIMHSDRSCTALFKPEPTADLTTKIIGKGRVQLDPATGKGTCGIDCVSYSQNTAVSLQATADSDSRFSHWSGGCTGTQNPFKLTLKTNQTCTAHFIDLPKYPVTVTIDPSNTGQIDSTPSGINACTDTCTHEFGQNNTVQLRATASTGWIHTHFSGDADCDDGTLTVTQAVNCRAHFAAVGQLQFALTHDAGTEGDRLTITVLRENGSAGEISVGLNIQDLTTQASDYQLTTQRLTWANGDDQPKTFTFLLNEDNEAEAIETVRLELTDLQGGATFGQNQSIEIKIFDLAPFSSLQIATARYTANELDGQLDMIITRAASSRGAVSVDYQTRDGTATAGTDYTAITGTLHWADGDSTHRVVTVPIHMDLEEEPLEDFFFFLQNPQPNNDKLQLGDIVEAQIELINTPVSGAGLLQFTAPVVEAYEGQGMAHLEVARLGGATEAVSVQIAVTSGTATLYQDYTPQLDTLNWPANDTSVRHLPVALFTDDQEEGVETAVFTLQNPTNGALLGSQREISLRILDEYSNPATNADYAVVRFTETNYNADRLQAQAAVVLKREGNAARPVSVRVQTQNGTAIAGKDYTATDTVVTWSENDVGERTVLIPLIPNTTTQRQHFSLRLSEPNDDTRLATPFVANITLIAGTNPVTPPTTEMPSRVQFEADTYRVSEEQGNVTLRVLRLQSDRGVLRVPITIELETANYNDFVNTSTELIWADGEMGAKTLTIGISQDKFAEGKESFLVRLGQPELPNSLLGAIPVARVEIYDQSVVQFDASEYSSDENASAITLNLIRVGSPLTTPKIRYETVNDTATAGRDYENTQGELSWMADEVSRTITIPILDNSIYDGQRRFSVRLTGLNGAAVGVPHVATIHIIDDEQPPCEPPVIDCRYRNVGKILRDARVMPNGVVIGGTMGGTIENFGLIDGSAFGVTFEPNTIIKEDGRLRGTFSGNPHALTATNRPPLLQEVTIETGSYLAHLDIGAGTVLSSAVKLGAGVRFKANGLIPPRIDLSGILGVLGSESIDGMRALNLMTDVLEYNTANGIVGVIQDNLMQKALSQGLTVWPTLTQDPDTGLLTLTDPDGQVRTLLPVSVTQYNIEWCQAANPAQTAQCVRETPLGFREQSDGSLVFVTQTHREVTAKPVMRALRSMRRILAEYDLTQVMWGDGVFYVPIPEQVDFFATQAAKTAELPYPSDSEYGSSQAAAVLNYTTPEVFFISKAANDDVYHRQILYPAAAYPDAIRLYSYQQQAVLHNDGSAVIPLWTEQGVVTYRGVFDYVVLAGQAGLNTGRLTIRPIADQNGDGFGDYEIIYPNDSRQWLFRLP</sequence>
<dbReference type="InterPro" id="IPR003961">
    <property type="entry name" value="FN3_dom"/>
</dbReference>
<dbReference type="InterPro" id="IPR003644">
    <property type="entry name" value="Calx_beta"/>
</dbReference>
<gene>
    <name evidence="12" type="ORF">TPSD3_09250</name>
</gene>
<evidence type="ECO:0000256" key="6">
    <source>
        <dbReference type="ARBA" id="ARBA00022837"/>
    </source>
</evidence>
<dbReference type="NCBIfam" id="NF041518">
    <property type="entry name" value="choice_anch_Q"/>
    <property type="match status" value="1"/>
</dbReference>
<dbReference type="CDD" id="cd00063">
    <property type="entry name" value="FN3"/>
    <property type="match status" value="4"/>
</dbReference>
<evidence type="ECO:0000259" key="11">
    <source>
        <dbReference type="PROSITE" id="PS50853"/>
    </source>
</evidence>
<evidence type="ECO:0000256" key="8">
    <source>
        <dbReference type="ARBA" id="ARBA00023069"/>
    </source>
</evidence>
<dbReference type="EMBL" id="MSLT01000012">
    <property type="protein sequence ID" value="OUD14477.1"/>
    <property type="molecule type" value="Genomic_DNA"/>
</dbReference>
<dbReference type="SUPFAM" id="SSF49265">
    <property type="entry name" value="Fibronectin type III"/>
    <property type="match status" value="2"/>
</dbReference>
<evidence type="ECO:0000313" key="12">
    <source>
        <dbReference type="EMBL" id="OUD14477.1"/>
    </source>
</evidence>
<dbReference type="PANTHER" id="PTHR11878:SF65">
    <property type="entry name" value="NA_CA-EXCHANGE PROTEIN, ISOFORM G"/>
    <property type="match status" value="1"/>
</dbReference>
<dbReference type="Gene3D" id="2.60.40.2030">
    <property type="match status" value="6"/>
</dbReference>
<evidence type="ECO:0000256" key="2">
    <source>
        <dbReference type="ARBA" id="ARBA00004496"/>
    </source>
</evidence>
<reference evidence="12 13" key="1">
    <citation type="submission" date="2016-12" db="EMBL/GenBank/DDBJ databases">
        <title>Thioflexothrix psekupsii D3 genome sequencing and assembly.</title>
        <authorList>
            <person name="Fomenkov A."/>
            <person name="Vincze T."/>
            <person name="Grabovich M."/>
            <person name="Anton B.P."/>
            <person name="Dubinina G."/>
            <person name="Orlova M."/>
            <person name="Belousova E."/>
            <person name="Roberts R.J."/>
        </authorList>
    </citation>
    <scope>NUCLEOTIDE SEQUENCE [LARGE SCALE GENOMIC DNA]</scope>
    <source>
        <strain evidence="12">D3</strain>
    </source>
</reference>
<dbReference type="Proteomes" id="UP000194798">
    <property type="component" value="Unassembled WGS sequence"/>
</dbReference>
<feature type="domain" description="Fibronectin type-III" evidence="11">
    <location>
        <begin position="450"/>
        <end position="538"/>
    </location>
</feature>
<proteinExistence type="predicted"/>
<name>A0A251X9S7_9GAMM</name>
<protein>
    <recommendedName>
        <fullName evidence="11">Fibronectin type-III domain-containing protein</fullName>
    </recommendedName>
</protein>
<keyword evidence="7" id="KW-0813">Transport</keyword>
<evidence type="ECO:0000256" key="9">
    <source>
        <dbReference type="ARBA" id="ARBA00023273"/>
    </source>
</evidence>
<evidence type="ECO:0000256" key="10">
    <source>
        <dbReference type="SAM" id="SignalP"/>
    </source>
</evidence>
<dbReference type="InterPro" id="IPR051171">
    <property type="entry name" value="CaCA"/>
</dbReference>
<dbReference type="InterPro" id="IPR059226">
    <property type="entry name" value="Choice_anch_Q_dom"/>
</dbReference>
<evidence type="ECO:0000256" key="3">
    <source>
        <dbReference type="ARBA" id="ARBA00022490"/>
    </source>
</evidence>
<dbReference type="SMART" id="SM00060">
    <property type="entry name" value="FN3"/>
    <property type="match status" value="4"/>
</dbReference>
<evidence type="ECO:0000256" key="4">
    <source>
        <dbReference type="ARBA" id="ARBA00022729"/>
    </source>
</evidence>